<comment type="caution">
    <text evidence="1">The sequence shown here is derived from an EMBL/GenBank/DDBJ whole genome shotgun (WGS) entry which is preliminary data.</text>
</comment>
<proteinExistence type="predicted"/>
<accession>A0ACA9K7S8</accession>
<dbReference type="Proteomes" id="UP000789860">
    <property type="component" value="Unassembled WGS sequence"/>
</dbReference>
<keyword evidence="2" id="KW-1185">Reference proteome</keyword>
<name>A0ACA9K7S8_9GLOM</name>
<protein>
    <submittedName>
        <fullName evidence="1">6757_t:CDS:1</fullName>
    </submittedName>
</protein>
<feature type="non-terminal residue" evidence="1">
    <location>
        <position position="1"/>
    </location>
</feature>
<evidence type="ECO:0000313" key="1">
    <source>
        <dbReference type="EMBL" id="CAG8457542.1"/>
    </source>
</evidence>
<reference evidence="1" key="1">
    <citation type="submission" date="2021-06" db="EMBL/GenBank/DDBJ databases">
        <authorList>
            <person name="Kallberg Y."/>
            <person name="Tangrot J."/>
            <person name="Rosling A."/>
        </authorList>
    </citation>
    <scope>NUCLEOTIDE SEQUENCE</scope>
    <source>
        <strain evidence="1">AU212A</strain>
    </source>
</reference>
<evidence type="ECO:0000313" key="2">
    <source>
        <dbReference type="Proteomes" id="UP000789860"/>
    </source>
</evidence>
<sequence>FDESDGSMFDLGIYDVNGDCSCEQYAYKKPIKENPKDKTALFEIEEYEIFQVVEKS</sequence>
<gene>
    <name evidence="1" type="ORF">SCALOS_LOCUS1469</name>
</gene>
<organism evidence="1 2">
    <name type="scientific">Scutellospora calospora</name>
    <dbReference type="NCBI Taxonomy" id="85575"/>
    <lineage>
        <taxon>Eukaryota</taxon>
        <taxon>Fungi</taxon>
        <taxon>Fungi incertae sedis</taxon>
        <taxon>Mucoromycota</taxon>
        <taxon>Glomeromycotina</taxon>
        <taxon>Glomeromycetes</taxon>
        <taxon>Diversisporales</taxon>
        <taxon>Gigasporaceae</taxon>
        <taxon>Scutellospora</taxon>
    </lineage>
</organism>
<dbReference type="EMBL" id="CAJVPM010001012">
    <property type="protein sequence ID" value="CAG8457542.1"/>
    <property type="molecule type" value="Genomic_DNA"/>
</dbReference>